<dbReference type="SMART" id="SM00631">
    <property type="entry name" value="Zn_pept"/>
    <property type="match status" value="1"/>
</dbReference>
<feature type="active site" description="Proton donor/acceptor" evidence="9">
    <location>
        <position position="324"/>
    </location>
</feature>
<dbReference type="FunFam" id="3.40.630.10:FF:000020">
    <property type="entry name" value="Carboxypeptidase D"/>
    <property type="match status" value="1"/>
</dbReference>
<evidence type="ECO:0000313" key="13">
    <source>
        <dbReference type="EnsemblMetazoa" id="KAF7492737.1"/>
    </source>
</evidence>
<keyword evidence="8" id="KW-0325">Glycoprotein</keyword>
<keyword evidence="4" id="KW-0645">Protease</keyword>
<gene>
    <name evidence="12" type="ORF">SSS_2887</name>
</gene>
<evidence type="ECO:0000313" key="12">
    <source>
        <dbReference type="EMBL" id="KAF7492737.1"/>
    </source>
</evidence>
<feature type="domain" description="Peptidase M14" evidence="11">
    <location>
        <begin position="67"/>
        <end position="354"/>
    </location>
</feature>
<organism evidence="12">
    <name type="scientific">Sarcoptes scabiei</name>
    <name type="common">Itch mite</name>
    <name type="synonym">Acarus scabiei</name>
    <dbReference type="NCBI Taxonomy" id="52283"/>
    <lineage>
        <taxon>Eukaryota</taxon>
        <taxon>Metazoa</taxon>
        <taxon>Ecdysozoa</taxon>
        <taxon>Arthropoda</taxon>
        <taxon>Chelicerata</taxon>
        <taxon>Arachnida</taxon>
        <taxon>Acari</taxon>
        <taxon>Acariformes</taxon>
        <taxon>Sarcoptiformes</taxon>
        <taxon>Astigmata</taxon>
        <taxon>Psoroptidia</taxon>
        <taxon>Sarcoptoidea</taxon>
        <taxon>Sarcoptidae</taxon>
        <taxon>Sarcoptinae</taxon>
        <taxon>Sarcoptes</taxon>
    </lineage>
</organism>
<comment type="similarity">
    <text evidence="2 9">Belongs to the peptidase M14 family.</text>
</comment>
<keyword evidence="5" id="KW-0479">Metal-binding</keyword>
<keyword evidence="3 12" id="KW-0121">Carboxypeptidase</keyword>
<dbReference type="InterPro" id="IPR057247">
    <property type="entry name" value="CARBOXYPEPT_ZN_2"/>
</dbReference>
<dbReference type="SUPFAM" id="SSF49464">
    <property type="entry name" value="Carboxypeptidase regulatory domain-like"/>
    <property type="match status" value="1"/>
</dbReference>
<feature type="compositionally biased region" description="Low complexity" evidence="10">
    <location>
        <begin position="1"/>
        <end position="44"/>
    </location>
</feature>
<evidence type="ECO:0000256" key="1">
    <source>
        <dbReference type="ARBA" id="ARBA00001947"/>
    </source>
</evidence>
<dbReference type="Gene3D" id="2.60.40.1120">
    <property type="entry name" value="Carboxypeptidase-like, regulatory domain"/>
    <property type="match status" value="1"/>
</dbReference>
<dbReference type="SUPFAM" id="SSF53187">
    <property type="entry name" value="Zn-dependent exopeptidases"/>
    <property type="match status" value="1"/>
</dbReference>
<feature type="non-terminal residue" evidence="12">
    <location>
        <position position="526"/>
    </location>
</feature>
<dbReference type="PRINTS" id="PR00765">
    <property type="entry name" value="CRBOXYPTASEA"/>
</dbReference>
<dbReference type="GO" id="GO:0016485">
    <property type="term" value="P:protein processing"/>
    <property type="evidence" value="ECO:0007669"/>
    <property type="project" value="TreeGrafter"/>
</dbReference>
<dbReference type="PANTHER" id="PTHR11532">
    <property type="entry name" value="PROTEASE M14 CARBOXYPEPTIDASE"/>
    <property type="match status" value="1"/>
</dbReference>
<evidence type="ECO:0000313" key="14">
    <source>
        <dbReference type="Proteomes" id="UP000070412"/>
    </source>
</evidence>
<evidence type="ECO:0000256" key="5">
    <source>
        <dbReference type="ARBA" id="ARBA00022723"/>
    </source>
</evidence>
<dbReference type="PANTHER" id="PTHR11532:SF84">
    <property type="entry name" value="CARBOXYPEPTIDASE M"/>
    <property type="match status" value="1"/>
</dbReference>
<evidence type="ECO:0000256" key="4">
    <source>
        <dbReference type="ARBA" id="ARBA00022670"/>
    </source>
</evidence>
<protein>
    <submittedName>
        <fullName evidence="12">Carboxypeptidase M</fullName>
    </submittedName>
</protein>
<dbReference type="GO" id="GO:0008270">
    <property type="term" value="F:zinc ion binding"/>
    <property type="evidence" value="ECO:0007669"/>
    <property type="project" value="InterPro"/>
</dbReference>
<dbReference type="GO" id="GO:0005615">
    <property type="term" value="C:extracellular space"/>
    <property type="evidence" value="ECO:0007669"/>
    <property type="project" value="TreeGrafter"/>
</dbReference>
<dbReference type="GO" id="GO:0006518">
    <property type="term" value="P:peptide metabolic process"/>
    <property type="evidence" value="ECO:0007669"/>
    <property type="project" value="TreeGrafter"/>
</dbReference>
<evidence type="ECO:0000256" key="9">
    <source>
        <dbReference type="PROSITE-ProRule" id="PRU01379"/>
    </source>
</evidence>
<evidence type="ECO:0000256" key="6">
    <source>
        <dbReference type="ARBA" id="ARBA00022801"/>
    </source>
</evidence>
<dbReference type="InterPro" id="IPR050753">
    <property type="entry name" value="Peptidase_M14_domain"/>
</dbReference>
<reference evidence="13" key="3">
    <citation type="submission" date="2022-06" db="UniProtKB">
        <authorList>
            <consortium name="EnsemblMetazoa"/>
        </authorList>
    </citation>
    <scope>IDENTIFICATION</scope>
</reference>
<reference evidence="14" key="1">
    <citation type="journal article" date="2020" name="PLoS Negl. Trop. Dis.">
        <title>High-quality nuclear genome for Sarcoptes scabiei-A critical resource for a neglected parasite.</title>
        <authorList>
            <person name="Korhonen P.K."/>
            <person name="Gasser R.B."/>
            <person name="Ma G."/>
            <person name="Wang T."/>
            <person name="Stroehlein A.J."/>
            <person name="Young N.D."/>
            <person name="Ang C.S."/>
            <person name="Fernando D.D."/>
            <person name="Lu H.C."/>
            <person name="Taylor S."/>
            <person name="Reynolds S.L."/>
            <person name="Mofiz E."/>
            <person name="Najaraj S.H."/>
            <person name="Gowda H."/>
            <person name="Madugundu A."/>
            <person name="Renuse S."/>
            <person name="Holt D."/>
            <person name="Pandey A."/>
            <person name="Papenfuss A.T."/>
            <person name="Fischer K."/>
        </authorList>
    </citation>
    <scope>NUCLEOTIDE SEQUENCE [LARGE SCALE GENOMIC DNA]</scope>
</reference>
<dbReference type="CDD" id="cd03858">
    <property type="entry name" value="M14_CP_N-E_like"/>
    <property type="match status" value="1"/>
</dbReference>
<evidence type="ECO:0000256" key="3">
    <source>
        <dbReference type="ARBA" id="ARBA00022645"/>
    </source>
</evidence>
<comment type="cofactor">
    <cofactor evidence="1">
        <name>Zn(2+)</name>
        <dbReference type="ChEBI" id="CHEBI:29105"/>
    </cofactor>
</comment>
<keyword evidence="14" id="KW-1185">Reference proteome</keyword>
<name>A0A834R9K3_SARSC</name>
<dbReference type="InterPro" id="IPR000834">
    <property type="entry name" value="Peptidase_M14"/>
</dbReference>
<keyword evidence="6" id="KW-0378">Hydrolase</keyword>
<evidence type="ECO:0000256" key="10">
    <source>
        <dbReference type="SAM" id="MobiDB-lite"/>
    </source>
</evidence>
<dbReference type="PROSITE" id="PS00133">
    <property type="entry name" value="CARBOXYPEPT_ZN_2"/>
    <property type="match status" value="1"/>
</dbReference>
<evidence type="ECO:0000256" key="8">
    <source>
        <dbReference type="ARBA" id="ARBA00023180"/>
    </source>
</evidence>
<evidence type="ECO:0000259" key="11">
    <source>
        <dbReference type="PROSITE" id="PS52035"/>
    </source>
</evidence>
<reference evidence="12" key="2">
    <citation type="submission" date="2020-01" db="EMBL/GenBank/DDBJ databases">
        <authorList>
            <person name="Korhonen P.K.K."/>
            <person name="Guangxu M.G."/>
            <person name="Wang T.W."/>
            <person name="Stroehlein A.J.S."/>
            <person name="Young N.D."/>
            <person name="Ang C.-S.A."/>
            <person name="Fernando D.W.F."/>
            <person name="Lu H.L."/>
            <person name="Taylor S.T."/>
            <person name="Ehtesham M.E.M."/>
            <person name="Najaraj S.H.N."/>
            <person name="Harsha G.H.G."/>
            <person name="Madugundu A.M."/>
            <person name="Renuse S.R."/>
            <person name="Holt D.H."/>
            <person name="Pandey A.P."/>
            <person name="Papenfuss A.P."/>
            <person name="Gasser R.B.G."/>
            <person name="Fischer K.F."/>
        </authorList>
    </citation>
    <scope>NUCLEOTIDE SEQUENCE</scope>
    <source>
        <strain evidence="12">SSS_KF_BRIS2020</strain>
    </source>
</reference>
<evidence type="ECO:0000256" key="2">
    <source>
        <dbReference type="ARBA" id="ARBA00005988"/>
    </source>
</evidence>
<accession>A0A834R9K3</accession>
<proteinExistence type="inferred from homology"/>
<keyword evidence="7" id="KW-0862">Zinc</keyword>
<feature type="region of interest" description="Disordered" evidence="10">
    <location>
        <begin position="1"/>
        <end position="61"/>
    </location>
</feature>
<dbReference type="Gene3D" id="3.40.630.10">
    <property type="entry name" value="Zn peptidases"/>
    <property type="match status" value="1"/>
</dbReference>
<dbReference type="EnsemblMetazoa" id="SSS_2887s_mrna">
    <property type="protein sequence ID" value="KAF7492737.1"/>
    <property type="gene ID" value="SSS_2887"/>
</dbReference>
<dbReference type="Proteomes" id="UP000070412">
    <property type="component" value="Unassembled WGS sequence"/>
</dbReference>
<dbReference type="AlphaFoldDB" id="A0A834R9K3"/>
<dbReference type="GO" id="GO:0004181">
    <property type="term" value="F:metallocarboxypeptidase activity"/>
    <property type="evidence" value="ECO:0007669"/>
    <property type="project" value="InterPro"/>
</dbReference>
<dbReference type="Pfam" id="PF00246">
    <property type="entry name" value="Peptidase_M14"/>
    <property type="match status" value="1"/>
</dbReference>
<dbReference type="OrthoDB" id="10249045at2759"/>
<evidence type="ECO:0000256" key="7">
    <source>
        <dbReference type="ARBA" id="ARBA00022833"/>
    </source>
</evidence>
<dbReference type="PROSITE" id="PS52035">
    <property type="entry name" value="PEPTIDASE_M14"/>
    <property type="match status" value="1"/>
</dbReference>
<sequence length="526" mass="59533">TASHSPSSPASLASPSSTASLSSPSSTASLSSQSSSSSLPLTDSNVTKKSRTKNSHGNNKVSIRFNKYHNYDEMSRLLSTVNRKFPNITRLYSIGKSAQGRELWVMQISNDVHQKIPLKPNAKYVANMHGNEAVGREMMLHLIAYLVNFSNKSANVKKLLHHTNIHILPSLNPDGFERSIEGRCEGPGRKNSNGIDLNRNFPDRLIEIKSVMQPETLAIKEWLNRTQFVLSANIHGGALVVNYPFDGSAEIESEHLESTPDHDVFLHLAMTYAKKHPKLKAQTRCRKDDNFENGITNGNAWYPVQGSMQDYNYIFGGCMELTLEISCCKHPNATNLLTYWNENKISMLALLNEVNRGVKGVIRDYFTEMPIAKANLTVLGRDVLFQSDIDGQFWRLLLPGDYVLIIKAQGYSRLQKQFTILPNKITIMELYLVPLKRMARTDWLQMAPRTFLTDFSNSTEDDLNEFRSERLVLDDLELNTESNSSAFSNKQLHTCVIRIFLIFFAINSLHNCFNFNLRIFFAMPLL</sequence>
<dbReference type="InterPro" id="IPR008969">
    <property type="entry name" value="CarboxyPept-like_regulatory"/>
</dbReference>
<dbReference type="EMBL" id="WVUK01000056">
    <property type="protein sequence ID" value="KAF7492737.1"/>
    <property type="molecule type" value="Genomic_DNA"/>
</dbReference>